<dbReference type="InterPro" id="IPR036388">
    <property type="entry name" value="WH-like_DNA-bd_sf"/>
</dbReference>
<evidence type="ECO:0000313" key="8">
    <source>
        <dbReference type="Proteomes" id="UP000264800"/>
    </source>
</evidence>
<dbReference type="OrthoDB" id="2133778at2759"/>
<dbReference type="OMA" id="ECFRCAC"/>
<reference evidence="7" key="1">
    <citation type="submission" date="2025-08" db="UniProtKB">
        <authorList>
            <consortium name="Ensembl"/>
        </authorList>
    </citation>
    <scope>IDENTIFICATION</scope>
</reference>
<dbReference type="Pfam" id="PF03547">
    <property type="entry name" value="Mem_trans"/>
    <property type="match status" value="1"/>
</dbReference>
<feature type="transmembrane region" description="Helical" evidence="5">
    <location>
        <begin position="168"/>
        <end position="197"/>
    </location>
</feature>
<dbReference type="PANTHER" id="PTHR22829">
    <property type="entry name" value="DEP DOMAIN PROTEIN"/>
    <property type="match status" value="1"/>
</dbReference>
<feature type="domain" description="DEP" evidence="6">
    <location>
        <begin position="728"/>
        <end position="783"/>
    </location>
</feature>
<keyword evidence="2 5" id="KW-0812">Transmembrane</keyword>
<evidence type="ECO:0000256" key="5">
    <source>
        <dbReference type="SAM" id="Phobius"/>
    </source>
</evidence>
<dbReference type="GO" id="GO:0030514">
    <property type="term" value="P:negative regulation of BMP signaling pathway"/>
    <property type="evidence" value="ECO:0007669"/>
    <property type="project" value="TreeGrafter"/>
</dbReference>
<protein>
    <submittedName>
        <fullName evidence="7">G protein-coupled receptor 155a</fullName>
    </submittedName>
</protein>
<feature type="transmembrane region" description="Helical" evidence="5">
    <location>
        <begin position="380"/>
        <end position="400"/>
    </location>
</feature>
<dbReference type="GO" id="GO:0016020">
    <property type="term" value="C:membrane"/>
    <property type="evidence" value="ECO:0007669"/>
    <property type="project" value="UniProtKB-SubCell"/>
</dbReference>
<dbReference type="KEGG" id="kmr:108239763"/>
<reference evidence="7" key="2">
    <citation type="submission" date="2025-09" db="UniProtKB">
        <authorList>
            <consortium name="Ensembl"/>
        </authorList>
    </citation>
    <scope>IDENTIFICATION</scope>
</reference>
<feature type="transmembrane region" description="Helical" evidence="5">
    <location>
        <begin position="610"/>
        <end position="631"/>
    </location>
</feature>
<dbReference type="Ensembl" id="ENSKMAT00000021407.1">
    <property type="protein sequence ID" value="ENSKMAP00000021130.1"/>
    <property type="gene ID" value="ENSKMAG00000015700.1"/>
</dbReference>
<dbReference type="GeneTree" id="ENSGT00390000004153"/>
<keyword evidence="8" id="KW-1185">Reference proteome</keyword>
<keyword evidence="4 5" id="KW-0472">Membrane</keyword>
<feature type="transmembrane region" description="Helical" evidence="5">
    <location>
        <begin position="312"/>
        <end position="335"/>
    </location>
</feature>
<feature type="transmembrane region" description="Helical" evidence="5">
    <location>
        <begin position="6"/>
        <end position="24"/>
    </location>
</feature>
<feature type="transmembrane region" description="Helical" evidence="5">
    <location>
        <begin position="129"/>
        <end position="147"/>
    </location>
</feature>
<feature type="transmembrane region" description="Helical" evidence="5">
    <location>
        <begin position="203"/>
        <end position="226"/>
    </location>
</feature>
<name>A0A3Q3AX81_KRYMA</name>
<dbReference type="SMART" id="SM00049">
    <property type="entry name" value="DEP"/>
    <property type="match status" value="1"/>
</dbReference>
<keyword evidence="3 5" id="KW-1133">Transmembrane helix</keyword>
<dbReference type="GO" id="GO:0035556">
    <property type="term" value="P:intracellular signal transduction"/>
    <property type="evidence" value="ECO:0007669"/>
    <property type="project" value="InterPro"/>
</dbReference>
<feature type="transmembrane region" description="Helical" evidence="5">
    <location>
        <begin position="449"/>
        <end position="469"/>
    </location>
</feature>
<dbReference type="RefSeq" id="XP_017278176.1">
    <property type="nucleotide sequence ID" value="XM_017422687.1"/>
</dbReference>
<dbReference type="CTD" id="100535239"/>
<feature type="transmembrane region" description="Helical" evidence="5">
    <location>
        <begin position="238"/>
        <end position="257"/>
    </location>
</feature>
<feature type="transmembrane region" description="Helical" evidence="5">
    <location>
        <begin position="62"/>
        <end position="88"/>
    </location>
</feature>
<dbReference type="InterPro" id="IPR036390">
    <property type="entry name" value="WH_DNA-bd_sf"/>
</dbReference>
<comment type="subcellular location">
    <subcellularLocation>
        <location evidence="1">Membrane</location>
        <topology evidence="1">Multi-pass membrane protein</topology>
    </subcellularLocation>
</comment>
<feature type="transmembrane region" description="Helical" evidence="5">
    <location>
        <begin position="481"/>
        <end position="508"/>
    </location>
</feature>
<dbReference type="GO" id="GO:0055085">
    <property type="term" value="P:transmembrane transport"/>
    <property type="evidence" value="ECO:0007669"/>
    <property type="project" value="InterPro"/>
</dbReference>
<evidence type="ECO:0000256" key="4">
    <source>
        <dbReference type="ARBA" id="ARBA00023136"/>
    </source>
</evidence>
<dbReference type="SUPFAM" id="SSF46785">
    <property type="entry name" value="Winged helix' DNA-binding domain"/>
    <property type="match status" value="1"/>
</dbReference>
<dbReference type="InterPro" id="IPR004776">
    <property type="entry name" value="Mem_transp_PIN-like"/>
</dbReference>
<dbReference type="Gene3D" id="1.10.10.10">
    <property type="entry name" value="Winged helix-like DNA-binding domain superfamily/Winged helix DNA-binding domain"/>
    <property type="match status" value="1"/>
</dbReference>
<feature type="transmembrane region" description="Helical" evidence="5">
    <location>
        <begin position="643"/>
        <end position="664"/>
    </location>
</feature>
<feature type="transmembrane region" description="Helical" evidence="5">
    <location>
        <begin position="406"/>
        <end position="437"/>
    </location>
</feature>
<organism evidence="7 8">
    <name type="scientific">Kryptolebias marmoratus</name>
    <name type="common">Mangrove killifish</name>
    <name type="synonym">Rivulus marmoratus</name>
    <dbReference type="NCBI Taxonomy" id="37003"/>
    <lineage>
        <taxon>Eukaryota</taxon>
        <taxon>Metazoa</taxon>
        <taxon>Chordata</taxon>
        <taxon>Craniata</taxon>
        <taxon>Vertebrata</taxon>
        <taxon>Euteleostomi</taxon>
        <taxon>Actinopterygii</taxon>
        <taxon>Neopterygii</taxon>
        <taxon>Teleostei</taxon>
        <taxon>Neoteleostei</taxon>
        <taxon>Acanthomorphata</taxon>
        <taxon>Ovalentaria</taxon>
        <taxon>Atherinomorphae</taxon>
        <taxon>Cyprinodontiformes</taxon>
        <taxon>Rivulidae</taxon>
        <taxon>Kryptolebias</taxon>
    </lineage>
</organism>
<dbReference type="PANTHER" id="PTHR22829:SF5">
    <property type="entry name" value="INTEGRAL MEMBRANE PROTEIN GPR155"/>
    <property type="match status" value="1"/>
</dbReference>
<evidence type="ECO:0000256" key="2">
    <source>
        <dbReference type="ARBA" id="ARBA00022692"/>
    </source>
</evidence>
<dbReference type="RefSeq" id="XP_017278177.1">
    <property type="nucleotide sequence ID" value="XM_017422688.1"/>
</dbReference>
<evidence type="ECO:0000256" key="1">
    <source>
        <dbReference type="ARBA" id="ARBA00004141"/>
    </source>
</evidence>
<proteinExistence type="predicted"/>
<feature type="transmembrane region" description="Helical" evidence="5">
    <location>
        <begin position="281"/>
        <end position="300"/>
    </location>
</feature>
<dbReference type="Proteomes" id="UP000264800">
    <property type="component" value="Unplaced"/>
</dbReference>
<dbReference type="Gene3D" id="1.20.1070.10">
    <property type="entry name" value="Rhodopsin 7-helix transmembrane proteins"/>
    <property type="match status" value="1"/>
</dbReference>
<dbReference type="CDD" id="cd04443">
    <property type="entry name" value="DEP_GPR155"/>
    <property type="match status" value="1"/>
</dbReference>
<dbReference type="Pfam" id="PF00610">
    <property type="entry name" value="DEP"/>
    <property type="match status" value="1"/>
</dbReference>
<feature type="transmembrane region" description="Helical" evidence="5">
    <location>
        <begin position="100"/>
        <end position="117"/>
    </location>
</feature>
<sequence length="783" mass="87467">MSIDKLLPALLECFGIILCGYIAGRTHIITPTQAKGLGNFVSKFALPALLFKNMVLLDFGNVIWPFLWSILVAKVCVFFIVCVLTLIVASPNSRFSKAGLFSIFATQSNDFALGYPIVEALYQNTYPEYLQYIYLVAPVSLMLLNPIGFAFCEIQKWKNQGDHQQSKLLIVGFVVLQVLKNPIVFMVVFGIAAHFVLHQTIPAFMAQFVDGLANSFGGAALFYLGLSMVGQLRKLTRSTVVTLILLITAKLLLMPLLCKDMVDLLDNNNTSPMNHSSLSDYAFLYGVLPTAPSVAIYAVYYNTELEVVTSGMVISTFLSAPIMYVSAWLLTIHWMDPQPLMRSLQNVTFNMSIVSLIAVLWTITVMFLSKKFKRLPHIFTVNLFLAQLLSCIGMILWNFVVKEDNFIGQILTFTLLSTSLYSTYIWPGLITLSIVLLKKYDSLNGSRGLLVIAGWGIPSVVTTVLLTTGHKMYDTIDSSFFYGRIQIICTTVVLGFSILLGGGSLVCLSRGSWAQNDPSKDGYSSLDATHVEAEHQSLIQPENSAEDRACLTCDCAQASPMPDMIISTNMNNSPAPLAGQCENNCESADCFLAQMEELQQVTDRQVARHVLLCLLLTVCLLANLSRCVWLLCNHSPGRLYLELQFFCAIANFGQGFISFALFGLDKHFILLPLKRLCSRCFGKKKKEQPDLPDDVRVTCTQFTKYHKKMCFRDIVKKRRCGTKTRMECFLGCELVDWLLQVGLAQDRGEAELYGTRLQQGGVLQHIKQEYSFEDSQLHYYLTA</sequence>
<evidence type="ECO:0000256" key="3">
    <source>
        <dbReference type="ARBA" id="ARBA00022989"/>
    </source>
</evidence>
<evidence type="ECO:0000313" key="7">
    <source>
        <dbReference type="Ensembl" id="ENSKMAP00000021130.1"/>
    </source>
</evidence>
<dbReference type="InterPro" id="IPR000591">
    <property type="entry name" value="DEP_dom"/>
</dbReference>
<dbReference type="PROSITE" id="PS50186">
    <property type="entry name" value="DEP"/>
    <property type="match status" value="1"/>
</dbReference>
<dbReference type="InterPro" id="IPR051832">
    <property type="entry name" value="mTOR-Rac_regulators"/>
</dbReference>
<dbReference type="AlphaFoldDB" id="A0A3Q3AX81"/>
<feature type="transmembrane region" description="Helical" evidence="5">
    <location>
        <begin position="347"/>
        <end position="368"/>
    </location>
</feature>
<dbReference type="InterPro" id="IPR037368">
    <property type="entry name" value="GPR155_DEP"/>
</dbReference>
<accession>A0A3Q3AX81</accession>
<dbReference type="GeneID" id="108239763"/>
<evidence type="ECO:0000259" key="6">
    <source>
        <dbReference type="PROSITE" id="PS50186"/>
    </source>
</evidence>